<evidence type="ECO:0000256" key="2">
    <source>
        <dbReference type="SAM" id="MobiDB-lite"/>
    </source>
</evidence>
<protein>
    <recommendedName>
        <fullName evidence="5">Ubiquitin-like protease family profile domain-containing protein</fullName>
    </recommendedName>
</protein>
<feature type="coiled-coil region" evidence="1">
    <location>
        <begin position="412"/>
        <end position="481"/>
    </location>
</feature>
<organism evidence="3 4">
    <name type="scientific">Aplosporella prunicola CBS 121167</name>
    <dbReference type="NCBI Taxonomy" id="1176127"/>
    <lineage>
        <taxon>Eukaryota</taxon>
        <taxon>Fungi</taxon>
        <taxon>Dikarya</taxon>
        <taxon>Ascomycota</taxon>
        <taxon>Pezizomycotina</taxon>
        <taxon>Dothideomycetes</taxon>
        <taxon>Dothideomycetes incertae sedis</taxon>
        <taxon>Botryosphaeriales</taxon>
        <taxon>Aplosporellaceae</taxon>
        <taxon>Aplosporella</taxon>
    </lineage>
</organism>
<reference evidence="3" key="1">
    <citation type="journal article" date="2020" name="Stud. Mycol.">
        <title>101 Dothideomycetes genomes: a test case for predicting lifestyles and emergence of pathogens.</title>
        <authorList>
            <person name="Haridas S."/>
            <person name="Albert R."/>
            <person name="Binder M."/>
            <person name="Bloem J."/>
            <person name="Labutti K."/>
            <person name="Salamov A."/>
            <person name="Andreopoulos B."/>
            <person name="Baker S."/>
            <person name="Barry K."/>
            <person name="Bills G."/>
            <person name="Bluhm B."/>
            <person name="Cannon C."/>
            <person name="Castanera R."/>
            <person name="Culley D."/>
            <person name="Daum C."/>
            <person name="Ezra D."/>
            <person name="Gonzalez J."/>
            <person name="Henrissat B."/>
            <person name="Kuo A."/>
            <person name="Liang C."/>
            <person name="Lipzen A."/>
            <person name="Lutzoni F."/>
            <person name="Magnuson J."/>
            <person name="Mondo S."/>
            <person name="Nolan M."/>
            <person name="Ohm R."/>
            <person name="Pangilinan J."/>
            <person name="Park H.-J."/>
            <person name="Ramirez L."/>
            <person name="Alfaro M."/>
            <person name="Sun H."/>
            <person name="Tritt A."/>
            <person name="Yoshinaga Y."/>
            <person name="Zwiers L.-H."/>
            <person name="Turgeon B."/>
            <person name="Goodwin S."/>
            <person name="Spatafora J."/>
            <person name="Crous P."/>
            <person name="Grigoriev I."/>
        </authorList>
    </citation>
    <scope>NUCLEOTIDE SEQUENCE</scope>
    <source>
        <strain evidence="3">CBS 121167</strain>
    </source>
</reference>
<gene>
    <name evidence="3" type="ORF">K452DRAFT_46162</name>
</gene>
<sequence>MAAETAASASDSPGDPEAVEAQSKMEDDSNVPDAVENVHKIPTTEPVDKNIDDRQIAAPPVLPAPIGQSGGKQPSNSGQASPMAEQTPTKNGSALDVSPRIKARSPPSRTSTPESSQSEGLEQEQMSAREKAIRALSENRRISRSAMCLILDAFCRRDFQVADGPYFTATKPATLTNGNGQQSEVRSIVVLPLKLKSDGHWSVFFLNTDRREIKWVGRKAGNKVSISSVSHNLDKFATNLSDKGPWKFSETYCVDDSSEEDPRVSLLYSAICCMHDAQPIEKTLFLWRRIFLATLKQAADLEEAYRVLDCKITEPQETASKKQAVTAFHDWQSRKLEFLKALRAKLDEASDLEGAVCEAFTLLENISASAREAYSDLKKQREQTSNVVRALAAADAALNPAKETSMACPRLREQFMKLLEESQKEEMRLNEDFQAWEARLKGIQVACGLVNAWSVREKKVERKLKERLRVEKERIKEIENDAKEWWKKINHETEGL</sequence>
<keyword evidence="1" id="KW-0175">Coiled coil</keyword>
<dbReference type="GeneID" id="54304204"/>
<evidence type="ECO:0008006" key="5">
    <source>
        <dbReference type="Google" id="ProtNLM"/>
    </source>
</evidence>
<evidence type="ECO:0000256" key="1">
    <source>
        <dbReference type="SAM" id="Coils"/>
    </source>
</evidence>
<accession>A0A6A6BAB7</accession>
<keyword evidence="4" id="KW-1185">Reference proteome</keyword>
<feature type="region of interest" description="Disordered" evidence="2">
    <location>
        <begin position="1"/>
        <end position="131"/>
    </location>
</feature>
<dbReference type="RefSeq" id="XP_033396862.1">
    <property type="nucleotide sequence ID" value="XM_033546698.1"/>
</dbReference>
<feature type="compositionally biased region" description="Low complexity" evidence="2">
    <location>
        <begin position="104"/>
        <end position="126"/>
    </location>
</feature>
<evidence type="ECO:0000313" key="4">
    <source>
        <dbReference type="Proteomes" id="UP000799438"/>
    </source>
</evidence>
<dbReference type="Proteomes" id="UP000799438">
    <property type="component" value="Unassembled WGS sequence"/>
</dbReference>
<feature type="compositionally biased region" description="Polar residues" evidence="2">
    <location>
        <begin position="71"/>
        <end position="92"/>
    </location>
</feature>
<dbReference type="EMBL" id="ML995488">
    <property type="protein sequence ID" value="KAF2141149.1"/>
    <property type="molecule type" value="Genomic_DNA"/>
</dbReference>
<feature type="compositionally biased region" description="Basic and acidic residues" evidence="2">
    <location>
        <begin position="46"/>
        <end position="55"/>
    </location>
</feature>
<evidence type="ECO:0000313" key="3">
    <source>
        <dbReference type="EMBL" id="KAF2141149.1"/>
    </source>
</evidence>
<name>A0A6A6BAB7_9PEZI</name>
<proteinExistence type="predicted"/>
<dbReference type="AlphaFoldDB" id="A0A6A6BAB7"/>